<evidence type="ECO:0000313" key="3">
    <source>
        <dbReference type="EMBL" id="GFK92342.1"/>
    </source>
</evidence>
<dbReference type="EMBL" id="BLTE01000001">
    <property type="protein sequence ID" value="GFK92342.1"/>
    <property type="molecule type" value="Genomic_DNA"/>
</dbReference>
<dbReference type="Proteomes" id="UP000494245">
    <property type="component" value="Unassembled WGS sequence"/>
</dbReference>
<keyword evidence="4" id="KW-1185">Reference proteome</keyword>
<evidence type="ECO:0000313" key="4">
    <source>
        <dbReference type="Proteomes" id="UP000494245"/>
    </source>
</evidence>
<reference evidence="3 4" key="1">
    <citation type="submission" date="2020-04" db="EMBL/GenBank/DDBJ databases">
        <authorList>
            <consortium name="Desulfovibrio sp. FSS-1 genome sequencing consortium"/>
            <person name="Shimoshige H."/>
            <person name="Kobayashi H."/>
            <person name="Maekawa T."/>
        </authorList>
    </citation>
    <scope>NUCLEOTIDE SEQUENCE [LARGE SCALE GENOMIC DNA]</scope>
    <source>
        <strain evidence="3 4">SIID29052-01</strain>
    </source>
</reference>
<evidence type="ECO:0000256" key="1">
    <source>
        <dbReference type="SAM" id="MobiDB-lite"/>
    </source>
</evidence>
<protein>
    <recommendedName>
        <fullName evidence="2">DUF5681 domain-containing protein</fullName>
    </recommendedName>
</protein>
<dbReference type="Pfam" id="PF18932">
    <property type="entry name" value="DUF5681"/>
    <property type="match status" value="1"/>
</dbReference>
<sequence length="154" mass="15986">MSEKAKEKQRKAPATAFKPGQSGNPSGKPKGCRAKATMAVLALLDGEAEALTRKAVEKALEGDITALRLCLERLAPPRKDSPVTLAGLPKIEGAADLPKATATILEAVARGDITPSEGQALAGLVEGHRKALETAELEARVAALETNLKDGGSR</sequence>
<dbReference type="AlphaFoldDB" id="A0A6V8LHY3"/>
<evidence type="ECO:0000259" key="2">
    <source>
        <dbReference type="Pfam" id="PF18932"/>
    </source>
</evidence>
<gene>
    <name evidence="3" type="ORF">NNJEOMEG_00166</name>
</gene>
<name>A0A6V8LHY3_9BACT</name>
<dbReference type="InterPro" id="IPR043736">
    <property type="entry name" value="DUF5681"/>
</dbReference>
<reference evidence="3 4" key="2">
    <citation type="submission" date="2020-05" db="EMBL/GenBank/DDBJ databases">
        <title>Draft genome sequence of Desulfovibrio sp. strainFSS-1.</title>
        <authorList>
            <person name="Shimoshige H."/>
            <person name="Kobayashi H."/>
            <person name="Maekawa T."/>
        </authorList>
    </citation>
    <scope>NUCLEOTIDE SEQUENCE [LARGE SCALE GENOMIC DNA]</scope>
    <source>
        <strain evidence="3 4">SIID29052-01</strain>
    </source>
</reference>
<organism evidence="3 4">
    <name type="scientific">Fundidesulfovibrio magnetotacticus</name>
    <dbReference type="NCBI Taxonomy" id="2730080"/>
    <lineage>
        <taxon>Bacteria</taxon>
        <taxon>Pseudomonadati</taxon>
        <taxon>Thermodesulfobacteriota</taxon>
        <taxon>Desulfovibrionia</taxon>
        <taxon>Desulfovibrionales</taxon>
        <taxon>Desulfovibrionaceae</taxon>
        <taxon>Fundidesulfovibrio</taxon>
    </lineage>
</organism>
<proteinExistence type="predicted"/>
<dbReference type="RefSeq" id="WP_173080375.1">
    <property type="nucleotide sequence ID" value="NZ_BLTE01000001.1"/>
</dbReference>
<accession>A0A6V8LHY3</accession>
<feature type="region of interest" description="Disordered" evidence="1">
    <location>
        <begin position="1"/>
        <end position="32"/>
    </location>
</feature>
<comment type="caution">
    <text evidence="3">The sequence shown here is derived from an EMBL/GenBank/DDBJ whole genome shotgun (WGS) entry which is preliminary data.</text>
</comment>
<feature type="domain" description="DUF5681" evidence="2">
    <location>
        <begin position="14"/>
        <end position="77"/>
    </location>
</feature>